<name>A0A9N9K5F6_9GLOM</name>
<gene>
    <name evidence="2" type="ORF">CPELLU_LOCUS18824</name>
</gene>
<evidence type="ECO:0000256" key="1">
    <source>
        <dbReference type="SAM" id="MobiDB-lite"/>
    </source>
</evidence>
<evidence type="ECO:0000313" key="3">
    <source>
        <dbReference type="Proteomes" id="UP000789759"/>
    </source>
</evidence>
<dbReference type="AlphaFoldDB" id="A0A9N9K5F6"/>
<sequence length="139" mass="16060">MPPENTKPVPQHILDANPAPKNPENETPYEKTNRLARIQYATNKYYELNSHLIQEESQANNEQSDNELNEFDNEEFDPNQISIIEQQQKTFLSARGLKMLREGKFAMGDPNIQKDMSLLFSSSDDLDSKSKLDVSWRTK</sequence>
<comment type="caution">
    <text evidence="2">The sequence shown here is derived from an EMBL/GenBank/DDBJ whole genome shotgun (WGS) entry which is preliminary data.</text>
</comment>
<keyword evidence="3" id="KW-1185">Reference proteome</keyword>
<feature type="region of interest" description="Disordered" evidence="1">
    <location>
        <begin position="1"/>
        <end position="32"/>
    </location>
</feature>
<feature type="non-terminal residue" evidence="2">
    <location>
        <position position="1"/>
    </location>
</feature>
<dbReference type="EMBL" id="CAJVQA010040096">
    <property type="protein sequence ID" value="CAG8812699.1"/>
    <property type="molecule type" value="Genomic_DNA"/>
</dbReference>
<organism evidence="2 3">
    <name type="scientific">Cetraspora pellucida</name>
    <dbReference type="NCBI Taxonomy" id="1433469"/>
    <lineage>
        <taxon>Eukaryota</taxon>
        <taxon>Fungi</taxon>
        <taxon>Fungi incertae sedis</taxon>
        <taxon>Mucoromycota</taxon>
        <taxon>Glomeromycotina</taxon>
        <taxon>Glomeromycetes</taxon>
        <taxon>Diversisporales</taxon>
        <taxon>Gigasporaceae</taxon>
        <taxon>Cetraspora</taxon>
    </lineage>
</organism>
<evidence type="ECO:0000313" key="2">
    <source>
        <dbReference type="EMBL" id="CAG8812699.1"/>
    </source>
</evidence>
<accession>A0A9N9K5F6</accession>
<proteinExistence type="predicted"/>
<reference evidence="2" key="1">
    <citation type="submission" date="2021-06" db="EMBL/GenBank/DDBJ databases">
        <authorList>
            <person name="Kallberg Y."/>
            <person name="Tangrot J."/>
            <person name="Rosling A."/>
        </authorList>
    </citation>
    <scope>NUCLEOTIDE SEQUENCE</scope>
    <source>
        <strain evidence="2">FL966</strain>
    </source>
</reference>
<dbReference type="Proteomes" id="UP000789759">
    <property type="component" value="Unassembled WGS sequence"/>
</dbReference>
<protein>
    <submittedName>
        <fullName evidence="2">19649_t:CDS:1</fullName>
    </submittedName>
</protein>